<keyword evidence="3" id="KW-1185">Reference proteome</keyword>
<name>A0AAW0QJ95_9PEZI</name>
<accession>A0AAW0QJ95</accession>
<dbReference type="AlphaFoldDB" id="A0AAW0QJ95"/>
<dbReference type="EMBL" id="JAQQWP010000009">
    <property type="protein sequence ID" value="KAK8101303.1"/>
    <property type="molecule type" value="Genomic_DNA"/>
</dbReference>
<evidence type="ECO:0000259" key="1">
    <source>
        <dbReference type="Pfam" id="PF10263"/>
    </source>
</evidence>
<comment type="caution">
    <text evidence="2">The sequence shown here is derived from an EMBL/GenBank/DDBJ whole genome shotgun (WGS) entry which is preliminary data.</text>
</comment>
<dbReference type="Proteomes" id="UP001392437">
    <property type="component" value="Unassembled WGS sequence"/>
</dbReference>
<dbReference type="InterPro" id="IPR006640">
    <property type="entry name" value="SprT-like_domain"/>
</dbReference>
<dbReference type="Pfam" id="PF10263">
    <property type="entry name" value="SprT-like"/>
    <property type="match status" value="1"/>
</dbReference>
<protein>
    <submittedName>
        <fullName evidence="2">Metallopeptidase</fullName>
    </submittedName>
</protein>
<organism evidence="2 3">
    <name type="scientific">Apiospora kogelbergensis</name>
    <dbReference type="NCBI Taxonomy" id="1337665"/>
    <lineage>
        <taxon>Eukaryota</taxon>
        <taxon>Fungi</taxon>
        <taxon>Dikarya</taxon>
        <taxon>Ascomycota</taxon>
        <taxon>Pezizomycotina</taxon>
        <taxon>Sordariomycetes</taxon>
        <taxon>Xylariomycetidae</taxon>
        <taxon>Amphisphaeriales</taxon>
        <taxon>Apiosporaceae</taxon>
        <taxon>Apiospora</taxon>
    </lineage>
</organism>
<gene>
    <name evidence="2" type="ORF">PG999_011677</name>
</gene>
<proteinExistence type="predicted"/>
<feature type="domain" description="SprT-like" evidence="1">
    <location>
        <begin position="223"/>
        <end position="333"/>
    </location>
</feature>
<evidence type="ECO:0000313" key="2">
    <source>
        <dbReference type="EMBL" id="KAK8101303.1"/>
    </source>
</evidence>
<sequence>MERSSSAPSASDYKHFAYPKVAGRGKRYVDNYDCHVSSYDETMLHQPKRVRLAGHFHQADRPAFFIIKEAGVPCVVSGRGPYDIRAATRSPVGEVDGNVHFQGFPPTRGHNSPLYSRTSSGLSMVCDEGHPSLDSPEVRERNGPVYRRIASGLSIPVNDGTSERAGDDADSHDADLAAAYMVENRISQRSRWGGHTKVERVLRSLISPRSPGQEFTLDNDALESIFYAANEIFFFGSLKGRVTWDWSDASNAEFCSSIVGTTALRQADNGFETLIILSHHYLRDKRYNRRLLISTFLHEMIHSYLFVHCGDSARRCGGHTDGFHRIARLIDDWAGPEILFLSNMEADLDAFRQPQTTHDHGDVHGSCMMQLPRHHAWASPMIRSKSAWPDIR</sequence>
<evidence type="ECO:0000313" key="3">
    <source>
        <dbReference type="Proteomes" id="UP001392437"/>
    </source>
</evidence>
<dbReference type="GO" id="GO:0006950">
    <property type="term" value="P:response to stress"/>
    <property type="evidence" value="ECO:0007669"/>
    <property type="project" value="UniProtKB-ARBA"/>
</dbReference>
<reference evidence="2 3" key="1">
    <citation type="submission" date="2023-01" db="EMBL/GenBank/DDBJ databases">
        <title>Analysis of 21 Apiospora genomes using comparative genomics revels a genus with tremendous synthesis potential of carbohydrate active enzymes and secondary metabolites.</title>
        <authorList>
            <person name="Sorensen T."/>
        </authorList>
    </citation>
    <scope>NUCLEOTIDE SEQUENCE [LARGE SCALE GENOMIC DNA]</scope>
    <source>
        <strain evidence="2 3">CBS 117206</strain>
    </source>
</reference>